<comment type="caution">
    <text evidence="1">The sequence shown here is derived from an EMBL/GenBank/DDBJ whole genome shotgun (WGS) entry which is preliminary data.</text>
</comment>
<keyword evidence="2" id="KW-1185">Reference proteome</keyword>
<gene>
    <name evidence="1" type="ORF">CYY_001654</name>
</gene>
<organism evidence="1 2">
    <name type="scientific">Polysphondylium violaceum</name>
    <dbReference type="NCBI Taxonomy" id="133409"/>
    <lineage>
        <taxon>Eukaryota</taxon>
        <taxon>Amoebozoa</taxon>
        <taxon>Evosea</taxon>
        <taxon>Eumycetozoa</taxon>
        <taxon>Dictyostelia</taxon>
        <taxon>Dictyosteliales</taxon>
        <taxon>Dictyosteliaceae</taxon>
        <taxon>Polysphondylium</taxon>
    </lineage>
</organism>
<evidence type="ECO:0000313" key="2">
    <source>
        <dbReference type="Proteomes" id="UP000695562"/>
    </source>
</evidence>
<accession>A0A8J4Q2P5</accession>
<name>A0A8J4Q2P5_9MYCE</name>
<evidence type="ECO:0000313" key="1">
    <source>
        <dbReference type="EMBL" id="KAF2077022.1"/>
    </source>
</evidence>
<dbReference type="AlphaFoldDB" id="A0A8J4Q2P5"/>
<reference evidence="1" key="1">
    <citation type="submission" date="2020-01" db="EMBL/GenBank/DDBJ databases">
        <title>Development of genomics and gene disruption for Polysphondylium violaceum indicates a role for the polyketide synthase stlB in stalk morphogenesis.</title>
        <authorList>
            <person name="Narita B."/>
            <person name="Kawabe Y."/>
            <person name="Kin K."/>
            <person name="Saito T."/>
            <person name="Gibbs R."/>
            <person name="Kuspa A."/>
            <person name="Muzny D."/>
            <person name="Queller D."/>
            <person name="Richards S."/>
            <person name="Strassman J."/>
            <person name="Sucgang R."/>
            <person name="Worley K."/>
            <person name="Schaap P."/>
        </authorList>
    </citation>
    <scope>NUCLEOTIDE SEQUENCE</scope>
    <source>
        <strain evidence="1">QSvi11</strain>
    </source>
</reference>
<dbReference type="Proteomes" id="UP000695562">
    <property type="component" value="Unassembled WGS sequence"/>
</dbReference>
<sequence length="334" mass="38232">MTDKKRERGTKHRDFDISAFQEWSTDLFEQWLQITFSQKIVSKLPLEQIKELHDIFLSLERDTLKDLGLALFEIQAIEKRVQEVKEAGKLREINNRYFSIPVIETQRKIVKIAHTQERTTLAFTSSIVPSANVTDIINEVDWIQVDKIPQKNADACKASLQVLLDCGVSLYTSLNEETKRLFIHPILAFTIQSINQENIKLFNGEKLALRLDTPLKNDPSLGIAYTVILVDDVIFIIVEETDSDFRKGLNQIKAAVHSIISSVKRSRKMNYIFGIVTTADRWQFFRFSQGFEIDLFVYLALIGNRDFDPSPLMSLVRGFLIQGAIQSGVLPPKV</sequence>
<proteinExistence type="predicted"/>
<protein>
    <submittedName>
        <fullName evidence="1">Uncharacterized protein</fullName>
    </submittedName>
</protein>
<dbReference type="EMBL" id="AJWJ01000041">
    <property type="protein sequence ID" value="KAF2077022.1"/>
    <property type="molecule type" value="Genomic_DNA"/>
</dbReference>